<dbReference type="HOGENOM" id="CLU_2541536_0_0_6"/>
<sequence length="83" mass="8908">MEGCPSGFGIQHENVDGLVTEAQLQPGDQLQSLAAAIRHWLGGLHQQIDVTAASAVVHAGPEHVHHRIGAEEFGHRGVDRFLV</sequence>
<dbReference type="KEGG" id="tni:TVNIR_3864"/>
<dbReference type="Proteomes" id="UP000010809">
    <property type="component" value="Chromosome"/>
</dbReference>
<protein>
    <submittedName>
        <fullName evidence="1">Uncharacterized protein</fullName>
    </submittedName>
</protein>
<evidence type="ECO:0000313" key="1">
    <source>
        <dbReference type="EMBL" id="AGA35488.1"/>
    </source>
</evidence>
<organism evidence="1 2">
    <name type="scientific">Thioalkalivibrio nitratireducens (strain DSM 14787 / UNIQEM 213 / ALEN2)</name>
    <dbReference type="NCBI Taxonomy" id="1255043"/>
    <lineage>
        <taxon>Bacteria</taxon>
        <taxon>Pseudomonadati</taxon>
        <taxon>Pseudomonadota</taxon>
        <taxon>Gammaproteobacteria</taxon>
        <taxon>Chromatiales</taxon>
        <taxon>Ectothiorhodospiraceae</taxon>
        <taxon>Thioalkalivibrio</taxon>
    </lineage>
</organism>
<keyword evidence="2" id="KW-1185">Reference proteome</keyword>
<evidence type="ECO:0000313" key="2">
    <source>
        <dbReference type="Proteomes" id="UP000010809"/>
    </source>
</evidence>
<dbReference type="EMBL" id="CP003989">
    <property type="protein sequence ID" value="AGA35488.1"/>
    <property type="molecule type" value="Genomic_DNA"/>
</dbReference>
<dbReference type="AlphaFoldDB" id="L0E2G7"/>
<gene>
    <name evidence="1" type="ordered locus">TVNIR_3864</name>
</gene>
<dbReference type="STRING" id="1255043.TVNIR_3864"/>
<name>L0E2G7_THIND</name>
<proteinExistence type="predicted"/>
<reference evidence="1" key="1">
    <citation type="submission" date="2015-12" db="EMBL/GenBank/DDBJ databases">
        <authorList>
            <person name="Tikhonova T.V."/>
            <person name="Pavlov A.R."/>
            <person name="Beletsky A.V."/>
            <person name="Mardanov A.V."/>
            <person name="Sorokin D.Y."/>
            <person name="Ravin N.V."/>
            <person name="Popov V.O."/>
        </authorList>
    </citation>
    <scope>NUCLEOTIDE SEQUENCE</scope>
    <source>
        <strain evidence="1">DSM 14787</strain>
    </source>
</reference>
<accession>L0E2G7</accession>
<dbReference type="PATRIC" id="fig|1255043.3.peg.3899"/>